<evidence type="ECO:0000313" key="3">
    <source>
        <dbReference type="EMBL" id="KAH0542957.1"/>
    </source>
</evidence>
<dbReference type="Proteomes" id="UP000698800">
    <property type="component" value="Unassembled WGS sequence"/>
</dbReference>
<dbReference type="EMBL" id="JAGHQL010000043">
    <property type="protein sequence ID" value="KAH0542957.1"/>
    <property type="molecule type" value="Genomic_DNA"/>
</dbReference>
<proteinExistence type="predicted"/>
<evidence type="ECO:0000256" key="2">
    <source>
        <dbReference type="SAM" id="Phobius"/>
    </source>
</evidence>
<dbReference type="AlphaFoldDB" id="A0A9P8I8S3"/>
<dbReference type="InterPro" id="IPR013945">
    <property type="entry name" value="Pkr1"/>
</dbReference>
<reference evidence="3" key="1">
    <citation type="submission" date="2021-03" db="EMBL/GenBank/DDBJ databases">
        <title>Comparative genomics and phylogenomic investigation of the class Geoglossomycetes provide insights into ecological specialization and systematics.</title>
        <authorList>
            <person name="Melie T."/>
            <person name="Pirro S."/>
            <person name="Miller A.N."/>
            <person name="Quandt A."/>
        </authorList>
    </citation>
    <scope>NUCLEOTIDE SEQUENCE</scope>
    <source>
        <strain evidence="3">GBOQ0MN5Z8</strain>
    </source>
</reference>
<accession>A0A9P8I8S3</accession>
<keyword evidence="4" id="KW-1185">Reference proteome</keyword>
<name>A0A9P8I8S3_9PEZI</name>
<keyword evidence="2" id="KW-1133">Transmembrane helix</keyword>
<feature type="transmembrane region" description="Helical" evidence="2">
    <location>
        <begin position="48"/>
        <end position="66"/>
    </location>
</feature>
<protein>
    <recommendedName>
        <fullName evidence="5">Pkr1-domain-containing protein</fullName>
    </recommendedName>
</protein>
<dbReference type="PANTHER" id="PTHR28251:SF1">
    <property type="entry name" value="V-TYPE ATPASE ASSEMBLY FACTOR PKR1"/>
    <property type="match status" value="1"/>
</dbReference>
<dbReference type="PANTHER" id="PTHR28251">
    <property type="entry name" value="V-TYPE ATPASE ASSEMBLY FACTOR PKR1"/>
    <property type="match status" value="1"/>
</dbReference>
<evidence type="ECO:0000256" key="1">
    <source>
        <dbReference type="SAM" id="MobiDB-lite"/>
    </source>
</evidence>
<dbReference type="GO" id="GO:0070072">
    <property type="term" value="P:vacuolar proton-transporting V-type ATPase complex assembly"/>
    <property type="evidence" value="ECO:0007669"/>
    <property type="project" value="InterPro"/>
</dbReference>
<comment type="caution">
    <text evidence="3">The sequence shown here is derived from an EMBL/GenBank/DDBJ whole genome shotgun (WGS) entry which is preliminary data.</text>
</comment>
<evidence type="ECO:0000313" key="4">
    <source>
        <dbReference type="Proteomes" id="UP000698800"/>
    </source>
</evidence>
<dbReference type="Pfam" id="PF08636">
    <property type="entry name" value="Pkr1"/>
    <property type="match status" value="1"/>
</dbReference>
<dbReference type="OrthoDB" id="9626941at2759"/>
<dbReference type="GO" id="GO:0005789">
    <property type="term" value="C:endoplasmic reticulum membrane"/>
    <property type="evidence" value="ECO:0007669"/>
    <property type="project" value="TreeGrafter"/>
</dbReference>
<keyword evidence="2" id="KW-0472">Membrane</keyword>
<gene>
    <name evidence="3" type="ORF">FGG08_002726</name>
</gene>
<sequence length="159" mass="17511">MSAFLTDLFNSIFTPGPTPTLLVATNVSFACLQFVLAVLFIATYSIHFFILSTLCGGLWWAINWFVAELAAAKQKEDEAERLRSLRKGKERQVSPVEGSETEGETAAKGGQEGGKEAIKEVQPLAVPPADTMRKRRSLAGEMSTEDEWEKVDEEAGKDR</sequence>
<feature type="transmembrane region" description="Helical" evidence="2">
    <location>
        <begin position="20"/>
        <end position="41"/>
    </location>
</feature>
<feature type="region of interest" description="Disordered" evidence="1">
    <location>
        <begin position="80"/>
        <end position="159"/>
    </location>
</feature>
<keyword evidence="2" id="KW-0812">Transmembrane</keyword>
<organism evidence="3 4">
    <name type="scientific">Glutinoglossum americanum</name>
    <dbReference type="NCBI Taxonomy" id="1670608"/>
    <lineage>
        <taxon>Eukaryota</taxon>
        <taxon>Fungi</taxon>
        <taxon>Dikarya</taxon>
        <taxon>Ascomycota</taxon>
        <taxon>Pezizomycotina</taxon>
        <taxon>Geoglossomycetes</taxon>
        <taxon>Geoglossales</taxon>
        <taxon>Geoglossaceae</taxon>
        <taxon>Glutinoglossum</taxon>
    </lineage>
</organism>
<evidence type="ECO:0008006" key="5">
    <source>
        <dbReference type="Google" id="ProtNLM"/>
    </source>
</evidence>
<feature type="compositionally biased region" description="Acidic residues" evidence="1">
    <location>
        <begin position="143"/>
        <end position="152"/>
    </location>
</feature>